<accession>A0ABS2AFA0</accession>
<evidence type="ECO:0000313" key="3">
    <source>
        <dbReference type="EMBL" id="MBM2618509.1"/>
    </source>
</evidence>
<dbReference type="Proteomes" id="UP000632138">
    <property type="component" value="Unassembled WGS sequence"/>
</dbReference>
<dbReference type="InterPro" id="IPR029787">
    <property type="entry name" value="Nucleotide_cyclase"/>
</dbReference>
<evidence type="ECO:0000256" key="1">
    <source>
        <dbReference type="SAM" id="Phobius"/>
    </source>
</evidence>
<dbReference type="PANTHER" id="PTHR46663:SF4">
    <property type="entry name" value="DIGUANYLATE CYCLASE DGCT-RELATED"/>
    <property type="match status" value="1"/>
</dbReference>
<keyword evidence="1" id="KW-0812">Transmembrane</keyword>
<comment type="caution">
    <text evidence="3">The sequence shown here is derived from an EMBL/GenBank/DDBJ whole genome shotgun (WGS) entry which is preliminary data.</text>
</comment>
<keyword evidence="4" id="KW-1185">Reference proteome</keyword>
<dbReference type="InterPro" id="IPR043128">
    <property type="entry name" value="Rev_trsase/Diguanyl_cyclase"/>
</dbReference>
<dbReference type="SUPFAM" id="SSF55073">
    <property type="entry name" value="Nucleotide cyclase"/>
    <property type="match status" value="1"/>
</dbReference>
<dbReference type="PROSITE" id="PS50887">
    <property type="entry name" value="GGDEF"/>
    <property type="match status" value="1"/>
</dbReference>
<dbReference type="InterPro" id="IPR052163">
    <property type="entry name" value="DGC-Regulatory_Protein"/>
</dbReference>
<dbReference type="Pfam" id="PF00990">
    <property type="entry name" value="GGDEF"/>
    <property type="match status" value="1"/>
</dbReference>
<reference evidence="3 4" key="1">
    <citation type="submission" date="2021-01" db="EMBL/GenBank/DDBJ databases">
        <title>Actinoplanes sp. nov. LDG1-06 isolated from lichen.</title>
        <authorList>
            <person name="Saeng-In P."/>
            <person name="Phongsopitanun W."/>
            <person name="Kanchanasin P."/>
            <person name="Yuki M."/>
            <person name="Kudo T."/>
            <person name="Ohkuma M."/>
            <person name="Tanasupawat S."/>
        </authorList>
    </citation>
    <scope>NUCLEOTIDE SEQUENCE [LARGE SCALE GENOMIC DNA]</scope>
    <source>
        <strain evidence="3 4">LDG1-06</strain>
    </source>
</reference>
<evidence type="ECO:0000313" key="4">
    <source>
        <dbReference type="Proteomes" id="UP000632138"/>
    </source>
</evidence>
<feature type="transmembrane region" description="Helical" evidence="1">
    <location>
        <begin position="267"/>
        <end position="284"/>
    </location>
</feature>
<dbReference type="CDD" id="cd01949">
    <property type="entry name" value="GGDEF"/>
    <property type="match status" value="1"/>
</dbReference>
<feature type="transmembrane region" description="Helical" evidence="1">
    <location>
        <begin position="72"/>
        <end position="92"/>
    </location>
</feature>
<evidence type="ECO:0000259" key="2">
    <source>
        <dbReference type="PROSITE" id="PS50887"/>
    </source>
</evidence>
<feature type="transmembrane region" description="Helical" evidence="1">
    <location>
        <begin position="104"/>
        <end position="121"/>
    </location>
</feature>
<sequence>MQTPRRRTSAAHLCLALLYAAVLVAAGVGLSAGGQAYDMVVEISRTSFGVAGLIAAVLAARGPGLLPRARQAWRAVAVSFAVLMVTPVLALLTDASDTLDDVSHVAFVGALLIALQLFPLAGTSRRDRWKTRLDAAVVLVGGFMLLWFFAFGPYVDQHGWTGTVIVTAAVLPIVDLALLFSVARALLRGAEGSAQQALRPLAAGAMVLFAGDAVHGYLNGHGLASLHSPWQFLAWLTADALLVAAAVEQWRPTVRRARRLSLSARNLPYAAVAAAHALMLLAAVEEGSLFPWGGLALGGATISAIVLMRQALVQRESDERAVTDGLTGLANRARFRETSNRSLARGERTGRSSAVLVIDLNGFKEVNDTLGHKSGDLVLVEFAKALRSAVPSWGLPCRLGGDEFAVVLPDLQFPEQAYDVAGALASALAPVVVDGRLMPLAASIGIAVSGPGELTHDVIVHRADLAMYRAKRLGPQTRWAVWQESFEQDIRAAA</sequence>
<keyword evidence="1" id="KW-1133">Transmembrane helix</keyword>
<protein>
    <submittedName>
        <fullName evidence="3">Diguanylate cyclase</fullName>
    </submittedName>
</protein>
<dbReference type="SMART" id="SM00267">
    <property type="entry name" value="GGDEF"/>
    <property type="match status" value="1"/>
</dbReference>
<keyword evidence="1" id="KW-0472">Membrane</keyword>
<feature type="transmembrane region" description="Helical" evidence="1">
    <location>
        <begin position="290"/>
        <end position="308"/>
    </location>
</feature>
<gene>
    <name evidence="3" type="ORF">JIG36_23410</name>
</gene>
<dbReference type="EMBL" id="JAENHP010000007">
    <property type="protein sequence ID" value="MBM2618509.1"/>
    <property type="molecule type" value="Genomic_DNA"/>
</dbReference>
<name>A0ABS2AFA0_9ACTN</name>
<feature type="transmembrane region" description="Helical" evidence="1">
    <location>
        <begin position="164"/>
        <end position="186"/>
    </location>
</feature>
<proteinExistence type="predicted"/>
<feature type="transmembrane region" description="Helical" evidence="1">
    <location>
        <begin position="43"/>
        <end position="60"/>
    </location>
</feature>
<feature type="domain" description="GGDEF" evidence="2">
    <location>
        <begin position="351"/>
        <end position="484"/>
    </location>
</feature>
<organism evidence="3 4">
    <name type="scientific">Paractinoplanes ovalisporus</name>
    <dbReference type="NCBI Taxonomy" id="2810368"/>
    <lineage>
        <taxon>Bacteria</taxon>
        <taxon>Bacillati</taxon>
        <taxon>Actinomycetota</taxon>
        <taxon>Actinomycetes</taxon>
        <taxon>Micromonosporales</taxon>
        <taxon>Micromonosporaceae</taxon>
        <taxon>Paractinoplanes</taxon>
    </lineage>
</organism>
<dbReference type="NCBIfam" id="TIGR00254">
    <property type="entry name" value="GGDEF"/>
    <property type="match status" value="1"/>
</dbReference>
<dbReference type="InterPro" id="IPR000160">
    <property type="entry name" value="GGDEF_dom"/>
</dbReference>
<dbReference type="Gene3D" id="3.30.70.270">
    <property type="match status" value="1"/>
</dbReference>
<feature type="transmembrane region" description="Helical" evidence="1">
    <location>
        <begin position="133"/>
        <end position="152"/>
    </location>
</feature>
<dbReference type="RefSeq" id="WP_203378511.1">
    <property type="nucleotide sequence ID" value="NZ_JAENHP010000007.1"/>
</dbReference>
<dbReference type="PANTHER" id="PTHR46663">
    <property type="entry name" value="DIGUANYLATE CYCLASE DGCT-RELATED"/>
    <property type="match status" value="1"/>
</dbReference>